<dbReference type="GO" id="GO:0008017">
    <property type="term" value="F:microtubule binding"/>
    <property type="evidence" value="ECO:0007669"/>
    <property type="project" value="TreeGrafter"/>
</dbReference>
<dbReference type="EMBL" id="VEPZ02000972">
    <property type="protein sequence ID" value="KAE8706216.1"/>
    <property type="molecule type" value="Genomic_DNA"/>
</dbReference>
<sequence>MHPVRVKSSAELEEEMMTKIPKFKARPLNKKIFEASTPLPSLPRSTPMPPEFQSKKCIAFEEFHFETMARASKNAETSSVASTEAPCQNIERKPQLTEPKSPVLQTSLREKSPKIFESKEELGIFCNAKKQVTIPQEFHFATHERIPPPPLAVFDLLDKLSLNSESSHDPIPRNTIPNPFHLHTEERSVEKEKKFAMEILEKQFEEEQARVPKATPYSYTTDYPVIKEKETIYMRYREESEAARMVFQGNNKTDITASTSSPKNRKEENGQFDQHTNFKSGQPYEMILVSGNRVVQAPPPPTGGGCSRTFEPLVKQLKDQTINHH</sequence>
<dbReference type="InterPro" id="IPR027330">
    <property type="entry name" value="TPX2_central_dom"/>
</dbReference>
<keyword evidence="4" id="KW-1185">Reference proteome</keyword>
<feature type="region of interest" description="Disordered" evidence="1">
    <location>
        <begin position="251"/>
        <end position="279"/>
    </location>
</feature>
<dbReference type="PANTHER" id="PTHR14326">
    <property type="entry name" value="TARGETING PROTEIN FOR XKLP2"/>
    <property type="match status" value="1"/>
</dbReference>
<feature type="compositionally biased region" description="Polar residues" evidence="1">
    <location>
        <begin position="251"/>
        <end position="262"/>
    </location>
</feature>
<evidence type="ECO:0000313" key="4">
    <source>
        <dbReference type="Proteomes" id="UP000436088"/>
    </source>
</evidence>
<dbReference type="GO" id="GO:0005819">
    <property type="term" value="C:spindle"/>
    <property type="evidence" value="ECO:0007669"/>
    <property type="project" value="InterPro"/>
</dbReference>
<organism evidence="3 4">
    <name type="scientific">Hibiscus syriacus</name>
    <name type="common">Rose of Sharon</name>
    <dbReference type="NCBI Taxonomy" id="106335"/>
    <lineage>
        <taxon>Eukaryota</taxon>
        <taxon>Viridiplantae</taxon>
        <taxon>Streptophyta</taxon>
        <taxon>Embryophyta</taxon>
        <taxon>Tracheophyta</taxon>
        <taxon>Spermatophyta</taxon>
        <taxon>Magnoliopsida</taxon>
        <taxon>eudicotyledons</taxon>
        <taxon>Gunneridae</taxon>
        <taxon>Pentapetalae</taxon>
        <taxon>rosids</taxon>
        <taxon>malvids</taxon>
        <taxon>Malvales</taxon>
        <taxon>Malvaceae</taxon>
        <taxon>Malvoideae</taxon>
        <taxon>Hibiscus</taxon>
    </lineage>
</organism>
<dbReference type="GO" id="GO:0030295">
    <property type="term" value="F:protein kinase activator activity"/>
    <property type="evidence" value="ECO:0007669"/>
    <property type="project" value="TreeGrafter"/>
</dbReference>
<evidence type="ECO:0000313" key="3">
    <source>
        <dbReference type="EMBL" id="KAE8706216.1"/>
    </source>
</evidence>
<dbReference type="AlphaFoldDB" id="A0A6A3APU6"/>
<accession>A0A6A3APU6</accession>
<evidence type="ECO:0000259" key="2">
    <source>
        <dbReference type="Pfam" id="PF12214"/>
    </source>
</evidence>
<dbReference type="Pfam" id="PF12214">
    <property type="entry name" value="TPX2_importin"/>
    <property type="match status" value="1"/>
</dbReference>
<dbReference type="InterPro" id="IPR009675">
    <property type="entry name" value="TPX2_fam"/>
</dbReference>
<dbReference type="GO" id="GO:0060236">
    <property type="term" value="P:regulation of mitotic spindle organization"/>
    <property type="evidence" value="ECO:0007669"/>
    <property type="project" value="InterPro"/>
</dbReference>
<gene>
    <name evidence="3" type="ORF">F3Y22_tig00110403pilonHSYRG00210</name>
</gene>
<proteinExistence type="predicted"/>
<dbReference type="PANTHER" id="PTHR14326:SF44">
    <property type="entry name" value="TARGETING PROTEIN FOR XKLP2"/>
    <property type="match status" value="1"/>
</dbReference>
<dbReference type="Proteomes" id="UP000436088">
    <property type="component" value="Unassembled WGS sequence"/>
</dbReference>
<feature type="domain" description="TPX2 central" evidence="2">
    <location>
        <begin position="2"/>
        <end position="140"/>
    </location>
</feature>
<dbReference type="GO" id="GO:0005880">
    <property type="term" value="C:nuclear microtubule"/>
    <property type="evidence" value="ECO:0007669"/>
    <property type="project" value="TreeGrafter"/>
</dbReference>
<dbReference type="GO" id="GO:0090307">
    <property type="term" value="P:mitotic spindle assembly"/>
    <property type="evidence" value="ECO:0007669"/>
    <property type="project" value="TreeGrafter"/>
</dbReference>
<comment type="caution">
    <text evidence="3">The sequence shown here is derived from an EMBL/GenBank/DDBJ whole genome shotgun (WGS) entry which is preliminary data.</text>
</comment>
<reference evidence="3" key="1">
    <citation type="submission" date="2019-09" db="EMBL/GenBank/DDBJ databases">
        <title>Draft genome information of white flower Hibiscus syriacus.</title>
        <authorList>
            <person name="Kim Y.-M."/>
        </authorList>
    </citation>
    <scope>NUCLEOTIDE SEQUENCE [LARGE SCALE GENOMIC DNA]</scope>
    <source>
        <strain evidence="3">YM2019G1</strain>
    </source>
</reference>
<name>A0A6A3APU6_HIBSY</name>
<protein>
    <submittedName>
        <fullName evidence="3">Protein TPX2</fullName>
    </submittedName>
</protein>
<evidence type="ECO:0000256" key="1">
    <source>
        <dbReference type="SAM" id="MobiDB-lite"/>
    </source>
</evidence>